<dbReference type="KEGG" id="gms:SOIL9_68580"/>
<feature type="signal peptide" evidence="1">
    <location>
        <begin position="1"/>
        <end position="17"/>
    </location>
</feature>
<keyword evidence="3" id="KW-1185">Reference proteome</keyword>
<protein>
    <submittedName>
        <fullName evidence="2">Uncharacterized protein</fullName>
    </submittedName>
</protein>
<dbReference type="EMBL" id="LR593886">
    <property type="protein sequence ID" value="VTR90856.1"/>
    <property type="molecule type" value="Genomic_DNA"/>
</dbReference>
<evidence type="ECO:0000313" key="3">
    <source>
        <dbReference type="Proteomes" id="UP000464178"/>
    </source>
</evidence>
<gene>
    <name evidence="2" type="ORF">SOIL9_68580</name>
</gene>
<keyword evidence="1" id="KW-0732">Signal</keyword>
<dbReference type="RefSeq" id="WP_162665934.1">
    <property type="nucleotide sequence ID" value="NZ_LR593886.1"/>
</dbReference>
<feature type="chain" id="PRO_5027074755" evidence="1">
    <location>
        <begin position="18"/>
        <end position="132"/>
    </location>
</feature>
<reference evidence="2 3" key="1">
    <citation type="submission" date="2019-05" db="EMBL/GenBank/DDBJ databases">
        <authorList>
            <consortium name="Science for Life Laboratories"/>
        </authorList>
    </citation>
    <scope>NUCLEOTIDE SEQUENCE [LARGE SCALE GENOMIC DNA]</scope>
    <source>
        <strain evidence="2">Soil9</strain>
    </source>
</reference>
<name>A0A6P2CRB0_9BACT</name>
<dbReference type="AlphaFoldDB" id="A0A6P2CRB0"/>
<sequence>MRTAFLAVMFLAAPAFADEKSAVKEIPTKELKIAFNNDSKVTDPTEIKSADDLAKSPALKGAADDVKKSVDFSKQKLVLFMWSGSGGDRLAVDLKTNAATFTLTRGKTFDLRQHTHLFVVPKDAEVKVAPTK</sequence>
<evidence type="ECO:0000313" key="2">
    <source>
        <dbReference type="EMBL" id="VTR90856.1"/>
    </source>
</evidence>
<organism evidence="2 3">
    <name type="scientific">Gemmata massiliana</name>
    <dbReference type="NCBI Taxonomy" id="1210884"/>
    <lineage>
        <taxon>Bacteria</taxon>
        <taxon>Pseudomonadati</taxon>
        <taxon>Planctomycetota</taxon>
        <taxon>Planctomycetia</taxon>
        <taxon>Gemmatales</taxon>
        <taxon>Gemmataceae</taxon>
        <taxon>Gemmata</taxon>
    </lineage>
</organism>
<accession>A0A6P2CRB0</accession>
<dbReference type="Proteomes" id="UP000464178">
    <property type="component" value="Chromosome"/>
</dbReference>
<evidence type="ECO:0000256" key="1">
    <source>
        <dbReference type="SAM" id="SignalP"/>
    </source>
</evidence>
<proteinExistence type="predicted"/>